<keyword evidence="2" id="KW-1185">Reference proteome</keyword>
<evidence type="ECO:0000313" key="1">
    <source>
        <dbReference type="EMBL" id="ADP02514.1"/>
    </source>
</evidence>
<proteinExistence type="predicted"/>
<name>G3BLY4_9CAUD</name>
<accession>G3BLY4</accession>
<gene>
    <name evidence="1" type="primary">119</name>
</gene>
<dbReference type="EMBL" id="GU070616">
    <property type="protein sequence ID" value="ADP02514.1"/>
    <property type="molecule type" value="Genomic_DNA"/>
</dbReference>
<dbReference type="Proteomes" id="UP000008530">
    <property type="component" value="Segment"/>
</dbReference>
<evidence type="ECO:0000313" key="2">
    <source>
        <dbReference type="Proteomes" id="UP000008530"/>
    </source>
</evidence>
<organism evidence="1 2">
    <name type="scientific">Salmonella phage PVPSE1</name>
    <dbReference type="NCBI Taxonomy" id="889338"/>
    <lineage>
        <taxon>Viruses</taxon>
        <taxon>Duplodnaviria</taxon>
        <taxon>Heunggongvirae</taxon>
        <taxon>Uroviricota</taxon>
        <taxon>Caudoviricetes</taxon>
        <taxon>Vequintavirinae</taxon>
        <taxon>Seunavirus</taxon>
        <taxon>Seunavirus PVPSE1</taxon>
    </lineage>
</organism>
<protein>
    <submittedName>
        <fullName evidence="1">Hypothetical membrane protein</fullName>
    </submittedName>
</protein>
<dbReference type="GeneID" id="11258099"/>
<dbReference type="OrthoDB" id="24315at10239"/>
<sequence length="78" mass="8690">MIIIGSQHIKRRYKMIRVKFFIAVLLLSSPAFATVNTLTLVDEYTDGSSKVCIYSDGNRTESFVKDGAGSCPSKKTFH</sequence>
<dbReference type="RefSeq" id="YP_004893925.1">
    <property type="nucleotide sequence ID" value="NC_016071.1"/>
</dbReference>
<reference evidence="1 2" key="1">
    <citation type="journal article" date="2011" name="J. Virol.">
        <title>Genomic and proteomic characterization of the broad host range Salmonella phage PVP-SE1 - The creation of a new phage genus.</title>
        <authorList>
            <person name="Santos S.B."/>
            <person name="Kropinski A.M."/>
            <person name="Ceyssens P.J."/>
            <person name="Ackermann H.W."/>
            <person name="Villegas A."/>
            <person name="Lavigne R."/>
            <person name="Krylov V.N."/>
            <person name="Carvalho C.M."/>
            <person name="Ferreira E.C."/>
            <person name="Azeredo J."/>
        </authorList>
    </citation>
    <scope>NUCLEOTIDE SEQUENCE [LARGE SCALE GENOMIC DNA]</scope>
    <source>
        <strain evidence="1">PVP-SE1</strain>
    </source>
</reference>
<dbReference type="KEGG" id="vg:11258099"/>